<dbReference type="HAMAP" id="MF_00267">
    <property type="entry name" value="MinC"/>
    <property type="match status" value="1"/>
</dbReference>
<evidence type="ECO:0000256" key="1">
    <source>
        <dbReference type="ARBA" id="ARBA00006291"/>
    </source>
</evidence>
<dbReference type="InterPro" id="IPR013033">
    <property type="entry name" value="MinC"/>
</dbReference>
<proteinExistence type="inferred from homology"/>
<dbReference type="EMBL" id="RKRE01000001">
    <property type="protein sequence ID" value="RPF49730.1"/>
    <property type="molecule type" value="Genomic_DNA"/>
</dbReference>
<evidence type="ECO:0000256" key="4">
    <source>
        <dbReference type="ARBA" id="ARBA00023306"/>
    </source>
</evidence>
<dbReference type="SUPFAM" id="SSF63848">
    <property type="entry name" value="Cell-division inhibitor MinC, C-terminal domain"/>
    <property type="match status" value="1"/>
</dbReference>
<dbReference type="Proteomes" id="UP000282654">
    <property type="component" value="Unassembled WGS sequence"/>
</dbReference>
<evidence type="ECO:0000256" key="2">
    <source>
        <dbReference type="ARBA" id="ARBA00022618"/>
    </source>
</evidence>
<dbReference type="InterPro" id="IPR016098">
    <property type="entry name" value="CAP/MinC_C"/>
</dbReference>
<gene>
    <name evidence="6" type="primary">minC</name>
    <name evidence="9" type="ORF">EDD75_0550</name>
</gene>
<keyword evidence="10" id="KW-1185">Reference proteome</keyword>
<evidence type="ECO:0000259" key="7">
    <source>
        <dbReference type="Pfam" id="PF03775"/>
    </source>
</evidence>
<dbReference type="RefSeq" id="WP_170157676.1">
    <property type="nucleotide sequence ID" value="NZ_RKRE01000001.1"/>
</dbReference>
<dbReference type="GO" id="GO:1901891">
    <property type="term" value="P:regulation of cell septum assembly"/>
    <property type="evidence" value="ECO:0007669"/>
    <property type="project" value="InterPro"/>
</dbReference>
<evidence type="ECO:0000259" key="8">
    <source>
        <dbReference type="Pfam" id="PF22642"/>
    </source>
</evidence>
<keyword evidence="4 6" id="KW-0131">Cell cycle</keyword>
<evidence type="ECO:0000313" key="10">
    <source>
        <dbReference type="Proteomes" id="UP000282654"/>
    </source>
</evidence>
<dbReference type="AlphaFoldDB" id="A0A3N5B2F4"/>
<evidence type="ECO:0000256" key="5">
    <source>
        <dbReference type="ARBA" id="ARBA00046874"/>
    </source>
</evidence>
<dbReference type="GO" id="GO:0000917">
    <property type="term" value="P:division septum assembly"/>
    <property type="evidence" value="ECO:0007669"/>
    <property type="project" value="UniProtKB-KW"/>
</dbReference>
<evidence type="ECO:0000313" key="9">
    <source>
        <dbReference type="EMBL" id="RPF49730.1"/>
    </source>
</evidence>
<reference evidence="9 10" key="1">
    <citation type="submission" date="2018-11" db="EMBL/GenBank/DDBJ databases">
        <title>Genomic Encyclopedia of Type Strains, Phase IV (KMG-IV): sequencing the most valuable type-strain genomes for metagenomic binning, comparative biology and taxonomic classification.</title>
        <authorList>
            <person name="Goeker M."/>
        </authorList>
    </citation>
    <scope>NUCLEOTIDE SEQUENCE [LARGE SCALE GENOMIC DNA]</scope>
    <source>
        <strain evidence="9 10">DSM 102936</strain>
    </source>
</reference>
<comment type="function">
    <text evidence="6">Cell division inhibitor that blocks the formation of polar Z ring septums. Rapidly oscillates between the poles of the cell to destabilize FtsZ filaments that have formed before they mature into polar Z rings. Prevents FtsZ polymerization.</text>
</comment>
<organism evidence="9 10">
    <name type="scientific">Thermodesulfitimonas autotrophica</name>
    <dbReference type="NCBI Taxonomy" id="1894989"/>
    <lineage>
        <taxon>Bacteria</taxon>
        <taxon>Bacillati</taxon>
        <taxon>Bacillota</taxon>
        <taxon>Clostridia</taxon>
        <taxon>Thermoanaerobacterales</taxon>
        <taxon>Thermoanaerobacteraceae</taxon>
        <taxon>Thermodesulfitimonas</taxon>
    </lineage>
</organism>
<dbReference type="Gene3D" id="2.160.20.70">
    <property type="match status" value="1"/>
</dbReference>
<protein>
    <recommendedName>
        <fullName evidence="6">Probable septum site-determining protein MinC</fullName>
    </recommendedName>
</protein>
<comment type="similarity">
    <text evidence="1 6">Belongs to the MinC family.</text>
</comment>
<dbReference type="Gene3D" id="3.30.160.540">
    <property type="match status" value="1"/>
</dbReference>
<evidence type="ECO:0000256" key="3">
    <source>
        <dbReference type="ARBA" id="ARBA00023210"/>
    </source>
</evidence>
<dbReference type="PANTHER" id="PTHR34108:SF1">
    <property type="entry name" value="SEPTUM SITE-DETERMINING PROTEIN MINC"/>
    <property type="match status" value="1"/>
</dbReference>
<name>A0A3N5B2F4_9THEO</name>
<dbReference type="InterPro" id="IPR036145">
    <property type="entry name" value="MinC_C_sf"/>
</dbReference>
<dbReference type="Pfam" id="PF22642">
    <property type="entry name" value="MinC_N_1"/>
    <property type="match status" value="1"/>
</dbReference>
<dbReference type="InterPro" id="IPR055219">
    <property type="entry name" value="MinC_N_1"/>
</dbReference>
<keyword evidence="3 6" id="KW-0717">Septation</keyword>
<dbReference type="Pfam" id="PF03775">
    <property type="entry name" value="MinC_C"/>
    <property type="match status" value="1"/>
</dbReference>
<feature type="domain" description="Septum formation inhibitor MinC C-terminal" evidence="7">
    <location>
        <begin position="127"/>
        <end position="206"/>
    </location>
</feature>
<dbReference type="GO" id="GO:0000902">
    <property type="term" value="P:cell morphogenesis"/>
    <property type="evidence" value="ECO:0007669"/>
    <property type="project" value="InterPro"/>
</dbReference>
<comment type="caution">
    <text evidence="9">The sequence shown here is derived from an EMBL/GenBank/DDBJ whole genome shotgun (WGS) entry which is preliminary data.</text>
</comment>
<accession>A0A3N5B2F4</accession>
<dbReference type="PANTHER" id="PTHR34108">
    <property type="entry name" value="SEPTUM SITE-DETERMINING PROTEIN MINC"/>
    <property type="match status" value="1"/>
</dbReference>
<evidence type="ECO:0000256" key="6">
    <source>
        <dbReference type="HAMAP-Rule" id="MF_00267"/>
    </source>
</evidence>
<feature type="domain" description="Septum site-determining protein MinC N-terminal" evidence="8">
    <location>
        <begin position="4"/>
        <end position="72"/>
    </location>
</feature>
<keyword evidence="2 6" id="KW-0132">Cell division</keyword>
<sequence length="226" mass="24385">MQGVQIKGTRDGLVIMLNPARTFDELKESLLRQLEQARDFFKGARVTFYNGQTEIPAEHREELLRIVARYGLIYTDNITYPYAGRPAERSSTATPSSAICYKHQQVLSPIPPEPAVLPEMAEPALLLNRSLRAGQAVKTERHLVITGDVHPGAQVSAGGSIVVLGHLAGRAAAGLYGDRTTVVVAGRLAPVALSIAGISATPPTKTLVAAKAVLEGDKIVYRSFYR</sequence>
<comment type="subunit">
    <text evidence="5 6">Interacts with MinD and FtsZ.</text>
</comment>
<dbReference type="InterPro" id="IPR005526">
    <property type="entry name" value="Septum_form_inhib_MinC_C"/>
</dbReference>